<evidence type="ECO:0000313" key="5">
    <source>
        <dbReference type="EMBL" id="EOT26395.1"/>
    </source>
</evidence>
<dbReference type="InterPro" id="IPR000843">
    <property type="entry name" value="HTH_LacI"/>
</dbReference>
<dbReference type="STRING" id="41997.RV16_GL002043"/>
<dbReference type="SUPFAM" id="SSF53822">
    <property type="entry name" value="Periplasmic binding protein-like I"/>
    <property type="match status" value="1"/>
</dbReference>
<dbReference type="Pfam" id="PF00356">
    <property type="entry name" value="LacI"/>
    <property type="match status" value="1"/>
</dbReference>
<evidence type="ECO:0000256" key="2">
    <source>
        <dbReference type="ARBA" id="ARBA00023125"/>
    </source>
</evidence>
<dbReference type="CDD" id="cd01544">
    <property type="entry name" value="PBP1_GalR"/>
    <property type="match status" value="1"/>
</dbReference>
<dbReference type="PANTHER" id="PTHR30146:SF149">
    <property type="entry name" value="HTH-TYPE TRANSCRIPTIONAL REGULATOR EBGR"/>
    <property type="match status" value="1"/>
</dbReference>
<name>S0JCU2_9ENTE</name>
<dbReference type="PRINTS" id="PR00036">
    <property type="entry name" value="HTHLACI"/>
</dbReference>
<evidence type="ECO:0000313" key="6">
    <source>
        <dbReference type="Proteomes" id="UP000014136"/>
    </source>
</evidence>
<dbReference type="eggNOG" id="COG1609">
    <property type="taxonomic scope" value="Bacteria"/>
</dbReference>
<dbReference type="InterPro" id="IPR046335">
    <property type="entry name" value="LacI/GalR-like_sensor"/>
</dbReference>
<proteinExistence type="predicted"/>
<sequence>MVGIRDVAKRAGVSIATVSRVLNEDPTLSVTIETKQKIAESVQFYNYVKKSPAAKNVTNIALITTVSEVDELEDPYFRTIRRGIQIEAEQSKVNLKKIIRLSDTPLDKDDLVKCQGVLIIGQVLPSVIEEVSAINPNVVVIDDPSVEAEVDAVYTDLAKATRQHLERLYEKGHRNIAFIGGGRVRLDSQGTRHVSDDEYRKTAYEEWMQQKGLTKYIKNYLEGWTTLDGMQAADLLLQEYNQANLPTAIMVGNDPLAVGVYRSLQKNGLHIPEDISIVSFDNIEVAEFLTPALNTVNVNTEEIGRLAVRIVNERIKGTREVPIQVIVANNIIIRESEKNNSLKK</sequence>
<dbReference type="PANTHER" id="PTHR30146">
    <property type="entry name" value="LACI-RELATED TRANSCRIPTIONAL REPRESSOR"/>
    <property type="match status" value="1"/>
</dbReference>
<feature type="domain" description="HTH lacI-type" evidence="4">
    <location>
        <begin position="2"/>
        <end position="59"/>
    </location>
</feature>
<dbReference type="GO" id="GO:0000976">
    <property type="term" value="F:transcription cis-regulatory region binding"/>
    <property type="evidence" value="ECO:0007669"/>
    <property type="project" value="TreeGrafter"/>
</dbReference>
<dbReference type="GO" id="GO:0003700">
    <property type="term" value="F:DNA-binding transcription factor activity"/>
    <property type="evidence" value="ECO:0007669"/>
    <property type="project" value="TreeGrafter"/>
</dbReference>
<dbReference type="InterPro" id="IPR010982">
    <property type="entry name" value="Lambda_DNA-bd_dom_sf"/>
</dbReference>
<dbReference type="CDD" id="cd01392">
    <property type="entry name" value="HTH_LacI"/>
    <property type="match status" value="1"/>
</dbReference>
<dbReference type="PROSITE" id="PS00356">
    <property type="entry name" value="HTH_LACI_1"/>
    <property type="match status" value="1"/>
</dbReference>
<dbReference type="Gene3D" id="3.40.50.2300">
    <property type="match status" value="2"/>
</dbReference>
<dbReference type="Pfam" id="PF13377">
    <property type="entry name" value="Peripla_BP_3"/>
    <property type="match status" value="1"/>
</dbReference>
<evidence type="ECO:0000256" key="3">
    <source>
        <dbReference type="ARBA" id="ARBA00023163"/>
    </source>
</evidence>
<dbReference type="SMART" id="SM00354">
    <property type="entry name" value="HTH_LACI"/>
    <property type="match status" value="1"/>
</dbReference>
<dbReference type="Gene3D" id="1.10.260.40">
    <property type="entry name" value="lambda repressor-like DNA-binding domains"/>
    <property type="match status" value="1"/>
</dbReference>
<keyword evidence="1" id="KW-0805">Transcription regulation</keyword>
<dbReference type="RefSeq" id="WP_016175931.1">
    <property type="nucleotide sequence ID" value="NZ_KE136390.1"/>
</dbReference>
<dbReference type="InterPro" id="IPR028082">
    <property type="entry name" value="Peripla_BP_I"/>
</dbReference>
<keyword evidence="2" id="KW-0238">DNA-binding</keyword>
<dbReference type="SUPFAM" id="SSF47413">
    <property type="entry name" value="lambda repressor-like DNA-binding domains"/>
    <property type="match status" value="1"/>
</dbReference>
<dbReference type="OrthoDB" id="43195at2"/>
<dbReference type="AlphaFoldDB" id="S0JCU2"/>
<dbReference type="Proteomes" id="UP000014136">
    <property type="component" value="Unassembled WGS sequence"/>
</dbReference>
<dbReference type="HOGENOM" id="CLU_037628_1_0_9"/>
<keyword evidence="3" id="KW-0804">Transcription</keyword>
<dbReference type="PROSITE" id="PS50932">
    <property type="entry name" value="HTH_LACI_2"/>
    <property type="match status" value="1"/>
</dbReference>
<evidence type="ECO:0000259" key="4">
    <source>
        <dbReference type="PROSITE" id="PS50932"/>
    </source>
</evidence>
<comment type="caution">
    <text evidence="5">The sequence shown here is derived from an EMBL/GenBank/DDBJ whole genome shotgun (WGS) entry which is preliminary data.</text>
</comment>
<gene>
    <name evidence="5" type="ORF">OMQ_02170</name>
</gene>
<evidence type="ECO:0000256" key="1">
    <source>
        <dbReference type="ARBA" id="ARBA00023015"/>
    </source>
</evidence>
<protein>
    <recommendedName>
        <fullName evidence="4">HTH lacI-type domain-containing protein</fullName>
    </recommendedName>
</protein>
<dbReference type="EMBL" id="AHYT01000010">
    <property type="protein sequence ID" value="EOT26395.1"/>
    <property type="molecule type" value="Genomic_DNA"/>
</dbReference>
<keyword evidence="6" id="KW-1185">Reference proteome</keyword>
<reference evidence="5 6" key="1">
    <citation type="submission" date="2013-03" db="EMBL/GenBank/DDBJ databases">
        <title>The Genome Sequence of Enterococcus saccharolyticus ATCC_43076 (Illumina only assembly).</title>
        <authorList>
            <consortium name="The Broad Institute Genomics Platform"/>
            <consortium name="The Broad Institute Genome Sequencing Center for Infectious Disease"/>
            <person name="Earl A."/>
            <person name="Russ C."/>
            <person name="Gilmore M."/>
            <person name="Surin D."/>
            <person name="Walker B."/>
            <person name="Young S."/>
            <person name="Zeng Q."/>
            <person name="Gargeya S."/>
            <person name="Fitzgerald M."/>
            <person name="Haas B."/>
            <person name="Abouelleil A."/>
            <person name="Allen A.W."/>
            <person name="Alvarado L."/>
            <person name="Arachchi H.M."/>
            <person name="Berlin A.M."/>
            <person name="Chapman S.B."/>
            <person name="Gainer-Dewar J."/>
            <person name="Goldberg J."/>
            <person name="Griggs A."/>
            <person name="Gujja S."/>
            <person name="Hansen M."/>
            <person name="Howarth C."/>
            <person name="Imamovic A."/>
            <person name="Ireland A."/>
            <person name="Larimer J."/>
            <person name="McCowan C."/>
            <person name="Murphy C."/>
            <person name="Pearson M."/>
            <person name="Poon T.W."/>
            <person name="Priest M."/>
            <person name="Roberts A."/>
            <person name="Saif S."/>
            <person name="Shea T."/>
            <person name="Sisk P."/>
            <person name="Sykes S."/>
            <person name="Wortman J."/>
            <person name="Nusbaum C."/>
            <person name="Birren B."/>
        </authorList>
    </citation>
    <scope>NUCLEOTIDE SEQUENCE [LARGE SCALE GENOMIC DNA]</scope>
    <source>
        <strain evidence="5 6">ATCC 43076</strain>
    </source>
</reference>
<organism evidence="5 6">
    <name type="scientific">Enterococcus saccharolyticus subsp. saccharolyticus ATCC 43076</name>
    <dbReference type="NCBI Taxonomy" id="1139996"/>
    <lineage>
        <taxon>Bacteria</taxon>
        <taxon>Bacillati</taxon>
        <taxon>Bacillota</taxon>
        <taxon>Bacilli</taxon>
        <taxon>Lactobacillales</taxon>
        <taxon>Enterococcaceae</taxon>
        <taxon>Enterococcus</taxon>
    </lineage>
</organism>
<dbReference type="PATRIC" id="fig|1139996.3.peg.2134"/>
<accession>S0JCU2</accession>